<gene>
    <name evidence="2" type="ORF">S01H1_54155</name>
</gene>
<proteinExistence type="predicted"/>
<accession>X0VSB0</accession>
<dbReference type="SUPFAM" id="SSF53756">
    <property type="entry name" value="UDP-Glycosyltransferase/glycogen phosphorylase"/>
    <property type="match status" value="1"/>
</dbReference>
<organism evidence="2">
    <name type="scientific">marine sediment metagenome</name>
    <dbReference type="NCBI Taxonomy" id="412755"/>
    <lineage>
        <taxon>unclassified sequences</taxon>
        <taxon>metagenomes</taxon>
        <taxon>ecological metagenomes</taxon>
    </lineage>
</organism>
<sequence>ARLAPNKGHQFLLEAVGPLMERHRNLWCLLVGDGLLRSAIETTIKQMGIDQRVRLAGLVSPARVPEMLWAMDMLVHASEHEGLPLVLVQGLLGGLPVAAFDLDGAREVIVPDKTGYLVKAGSVDQLAGAIEATITGTGPVKPLSNQARARLAARFSWVPMVDRLEKLYSSLLHRSGPGTH</sequence>
<dbReference type="PANTHER" id="PTHR12526">
    <property type="entry name" value="GLYCOSYLTRANSFERASE"/>
    <property type="match status" value="1"/>
</dbReference>
<evidence type="ECO:0000259" key="1">
    <source>
        <dbReference type="Pfam" id="PF00534"/>
    </source>
</evidence>
<dbReference type="GO" id="GO:0016757">
    <property type="term" value="F:glycosyltransferase activity"/>
    <property type="evidence" value="ECO:0007669"/>
    <property type="project" value="InterPro"/>
</dbReference>
<comment type="caution">
    <text evidence="2">The sequence shown here is derived from an EMBL/GenBank/DDBJ whole genome shotgun (WGS) entry which is preliminary data.</text>
</comment>
<dbReference type="Pfam" id="PF00534">
    <property type="entry name" value="Glycos_transf_1"/>
    <property type="match status" value="1"/>
</dbReference>
<dbReference type="PANTHER" id="PTHR12526:SF630">
    <property type="entry name" value="GLYCOSYLTRANSFERASE"/>
    <property type="match status" value="1"/>
</dbReference>
<dbReference type="EMBL" id="BARS01035120">
    <property type="protein sequence ID" value="GAG15358.1"/>
    <property type="molecule type" value="Genomic_DNA"/>
</dbReference>
<name>X0VSB0_9ZZZZ</name>
<dbReference type="InterPro" id="IPR001296">
    <property type="entry name" value="Glyco_trans_1"/>
</dbReference>
<feature type="non-terminal residue" evidence="2">
    <location>
        <position position="1"/>
    </location>
</feature>
<evidence type="ECO:0000313" key="2">
    <source>
        <dbReference type="EMBL" id="GAG15358.1"/>
    </source>
</evidence>
<feature type="domain" description="Glycosyl transferase family 1" evidence="1">
    <location>
        <begin position="1"/>
        <end position="148"/>
    </location>
</feature>
<protein>
    <recommendedName>
        <fullName evidence="1">Glycosyl transferase family 1 domain-containing protein</fullName>
    </recommendedName>
</protein>
<dbReference type="Gene3D" id="3.40.50.2000">
    <property type="entry name" value="Glycogen Phosphorylase B"/>
    <property type="match status" value="2"/>
</dbReference>
<reference evidence="2" key="1">
    <citation type="journal article" date="2014" name="Front. Microbiol.">
        <title>High frequency of phylogenetically diverse reductive dehalogenase-homologous genes in deep subseafloor sedimentary metagenomes.</title>
        <authorList>
            <person name="Kawai M."/>
            <person name="Futagami T."/>
            <person name="Toyoda A."/>
            <person name="Takaki Y."/>
            <person name="Nishi S."/>
            <person name="Hori S."/>
            <person name="Arai W."/>
            <person name="Tsubouchi T."/>
            <person name="Morono Y."/>
            <person name="Uchiyama I."/>
            <person name="Ito T."/>
            <person name="Fujiyama A."/>
            <person name="Inagaki F."/>
            <person name="Takami H."/>
        </authorList>
    </citation>
    <scope>NUCLEOTIDE SEQUENCE</scope>
    <source>
        <strain evidence="2">Expedition CK06-06</strain>
    </source>
</reference>
<dbReference type="AlphaFoldDB" id="X0VSB0"/>